<evidence type="ECO:0000256" key="3">
    <source>
        <dbReference type="ARBA" id="ARBA00012759"/>
    </source>
</evidence>
<dbReference type="PROSITE" id="PS50235">
    <property type="entry name" value="USP_3"/>
    <property type="match status" value="1"/>
</dbReference>
<feature type="region of interest" description="Disordered" evidence="8">
    <location>
        <begin position="439"/>
        <end position="463"/>
    </location>
</feature>
<dbReference type="EMBL" id="JAACJO010000001">
    <property type="protein sequence ID" value="KAF5364133.1"/>
    <property type="molecule type" value="Genomic_DNA"/>
</dbReference>
<dbReference type="GO" id="GO:0004843">
    <property type="term" value="F:cysteine-type deubiquitinase activity"/>
    <property type="evidence" value="ECO:0007669"/>
    <property type="project" value="UniProtKB-EC"/>
</dbReference>
<dbReference type="GO" id="GO:0005634">
    <property type="term" value="C:nucleus"/>
    <property type="evidence" value="ECO:0007669"/>
    <property type="project" value="TreeGrafter"/>
</dbReference>
<keyword evidence="12" id="KW-1185">Reference proteome</keyword>
<dbReference type="Pfam" id="PF00443">
    <property type="entry name" value="UCH"/>
    <property type="match status" value="1"/>
</dbReference>
<dbReference type="InterPro" id="IPR001394">
    <property type="entry name" value="Peptidase_C19_UCH"/>
</dbReference>
<feature type="compositionally biased region" description="Low complexity" evidence="8">
    <location>
        <begin position="801"/>
        <end position="828"/>
    </location>
</feature>
<evidence type="ECO:0000256" key="2">
    <source>
        <dbReference type="ARBA" id="ARBA00009085"/>
    </source>
</evidence>
<keyword evidence="5" id="KW-0833">Ubl conjugation pathway</keyword>
<comment type="caution">
    <text evidence="11">The sequence shown here is derived from an EMBL/GenBank/DDBJ whole genome shotgun (WGS) entry which is preliminary data.</text>
</comment>
<comment type="similarity">
    <text evidence="2">Belongs to the peptidase C19 family.</text>
</comment>
<dbReference type="PROSITE" id="PS00973">
    <property type="entry name" value="USP_2"/>
    <property type="match status" value="1"/>
</dbReference>
<feature type="compositionally biased region" description="Low complexity" evidence="8">
    <location>
        <begin position="706"/>
        <end position="727"/>
    </location>
</feature>
<dbReference type="PANTHER" id="PTHR24006">
    <property type="entry name" value="UBIQUITIN CARBOXYL-TERMINAL HYDROLASE"/>
    <property type="match status" value="1"/>
</dbReference>
<feature type="compositionally biased region" description="Polar residues" evidence="8">
    <location>
        <begin position="654"/>
        <end position="667"/>
    </location>
</feature>
<keyword evidence="9" id="KW-0472">Membrane</keyword>
<reference evidence="11 12" key="1">
    <citation type="journal article" date="2020" name="ISME J.">
        <title>Uncovering the hidden diversity of litter-decomposition mechanisms in mushroom-forming fungi.</title>
        <authorList>
            <person name="Floudas D."/>
            <person name="Bentzer J."/>
            <person name="Ahren D."/>
            <person name="Johansson T."/>
            <person name="Persson P."/>
            <person name="Tunlid A."/>
        </authorList>
    </citation>
    <scope>NUCLEOTIDE SEQUENCE [LARGE SCALE GENOMIC DNA]</scope>
    <source>
        <strain evidence="11 12">CBS 146.42</strain>
    </source>
</reference>
<keyword evidence="7" id="KW-0788">Thiol protease</keyword>
<dbReference type="SUPFAM" id="SSF54001">
    <property type="entry name" value="Cysteine proteinases"/>
    <property type="match status" value="1"/>
</dbReference>
<sequence>MHIPDHTRTWLIDILKSNLFQQIAPFLVLFLIPTLVLLATTVLHPARLLYILTMGLESIGLGLAWLFSSNSKSSTSAGGSKSSGDKKAKKPPRTRAEQVTQNGTAHHDEGYYPGLVNISGTYCFMNSTLQALASLTYLQPHLDAITAKAEALDVPTPVIDALRELFHRLNKPHSSYHVIRPTDIIRVLSSQTEGRSNSLFYSREHQDAQELFQVISECIKNEINAVDKEAYRDRGLGGLANIPPETMRDIGKSIFDGLTANRRSCVACGYTEAVMHFALDNWQLAVPRLEAVCRLEDCLADYTRLEILTDCICRKCSIIATHKRLEAEVLKLEHETGPDMKASASKRDRLRKVRRMEARVRKAREEERIEDDLKDVRMEKVVSPASTKQAMIARPPPVLALHINRSVHYGHYASKNNVRLLFPEVLDLTPYTTSGNLSTVPTSAISTPPPTIPRSTTPTPSTYSNPRIIYRLAAVVCHYGQHSFGHYICYRRKPRHTSVGPEKRWSPPRIIDPLRVEDDSSSITKGMPNGDANGGSLDGSIESLYDSSSVAPRYVFDDEAESRPGKGWLRISDDAVRECGIETVLQEGMGAFMLYYERAMLDIPGVYPSSFEGGGRDGSPRSSEETLKPELRTVNLNGSVASLISEVGVGVRHSATQEQKHTPSLSQPDAHPHTHGHGTGKSKLEERGHTTGLSASINLDTRNGRTSTASIPISSPKPISPAPAGLSASLSLSQSQTLAVPGARIVRNVTSRSRSAAPRSRSTTESPAPPPEQSNGHAAPIPTTNGLHFDLSASAPSLVRTTTTSPPTTTPATAKATATSSSTHSSPTKSKHKSKHHSSSSSSRQQPEEVQRIHSPQPHHPPNGMPIVDLKA</sequence>
<dbReference type="GO" id="GO:0016579">
    <property type="term" value="P:protein deubiquitination"/>
    <property type="evidence" value="ECO:0007669"/>
    <property type="project" value="InterPro"/>
</dbReference>
<dbReference type="EC" id="3.4.19.12" evidence="3"/>
<evidence type="ECO:0000256" key="5">
    <source>
        <dbReference type="ARBA" id="ARBA00022786"/>
    </source>
</evidence>
<feature type="compositionally biased region" description="Low complexity" evidence="8">
    <location>
        <begin position="750"/>
        <end position="766"/>
    </location>
</feature>
<dbReference type="AlphaFoldDB" id="A0A8H5LNZ8"/>
<dbReference type="GO" id="GO:0005829">
    <property type="term" value="C:cytosol"/>
    <property type="evidence" value="ECO:0007669"/>
    <property type="project" value="TreeGrafter"/>
</dbReference>
<keyword evidence="9" id="KW-1133">Transmembrane helix</keyword>
<dbReference type="InterPro" id="IPR028889">
    <property type="entry name" value="USP"/>
</dbReference>
<gene>
    <name evidence="11" type="ORF">D9756_000145</name>
</gene>
<keyword evidence="4" id="KW-0645">Protease</keyword>
<evidence type="ECO:0000313" key="12">
    <source>
        <dbReference type="Proteomes" id="UP000559027"/>
    </source>
</evidence>
<accession>A0A8H5LNZ8</accession>
<evidence type="ECO:0000256" key="7">
    <source>
        <dbReference type="ARBA" id="ARBA00022807"/>
    </source>
</evidence>
<feature type="region of interest" description="Disordered" evidence="8">
    <location>
        <begin position="74"/>
        <end position="105"/>
    </location>
</feature>
<dbReference type="OrthoDB" id="2020758at2759"/>
<keyword evidence="9" id="KW-0812">Transmembrane</keyword>
<evidence type="ECO:0000256" key="8">
    <source>
        <dbReference type="SAM" id="MobiDB-lite"/>
    </source>
</evidence>
<dbReference type="Proteomes" id="UP000559027">
    <property type="component" value="Unassembled WGS sequence"/>
</dbReference>
<feature type="compositionally biased region" description="Polar residues" evidence="8">
    <location>
        <begin position="691"/>
        <end position="705"/>
    </location>
</feature>
<evidence type="ECO:0000259" key="10">
    <source>
        <dbReference type="PROSITE" id="PS50235"/>
    </source>
</evidence>
<dbReference type="InterPro" id="IPR050164">
    <property type="entry name" value="Peptidase_C19"/>
</dbReference>
<proteinExistence type="inferred from homology"/>
<feature type="region of interest" description="Disordered" evidence="8">
    <location>
        <begin position="651"/>
        <end position="727"/>
    </location>
</feature>
<dbReference type="CDD" id="cd02662">
    <property type="entry name" value="Peptidase_C19F"/>
    <property type="match status" value="1"/>
</dbReference>
<evidence type="ECO:0000256" key="4">
    <source>
        <dbReference type="ARBA" id="ARBA00022670"/>
    </source>
</evidence>
<evidence type="ECO:0000313" key="11">
    <source>
        <dbReference type="EMBL" id="KAF5364133.1"/>
    </source>
</evidence>
<feature type="transmembrane region" description="Helical" evidence="9">
    <location>
        <begin position="23"/>
        <end position="43"/>
    </location>
</feature>
<evidence type="ECO:0000256" key="9">
    <source>
        <dbReference type="SAM" id="Phobius"/>
    </source>
</evidence>
<feature type="compositionally biased region" description="Basic residues" evidence="8">
    <location>
        <begin position="829"/>
        <end position="838"/>
    </location>
</feature>
<evidence type="ECO:0000256" key="6">
    <source>
        <dbReference type="ARBA" id="ARBA00022801"/>
    </source>
</evidence>
<feature type="compositionally biased region" description="Low complexity" evidence="8">
    <location>
        <begin position="453"/>
        <end position="463"/>
    </location>
</feature>
<name>A0A8H5LNZ8_9AGAR</name>
<organism evidence="11 12">
    <name type="scientific">Leucocoprinus leucothites</name>
    <dbReference type="NCBI Taxonomy" id="201217"/>
    <lineage>
        <taxon>Eukaryota</taxon>
        <taxon>Fungi</taxon>
        <taxon>Dikarya</taxon>
        <taxon>Basidiomycota</taxon>
        <taxon>Agaricomycotina</taxon>
        <taxon>Agaricomycetes</taxon>
        <taxon>Agaricomycetidae</taxon>
        <taxon>Agaricales</taxon>
        <taxon>Agaricineae</taxon>
        <taxon>Agaricaceae</taxon>
        <taxon>Leucocoprinus</taxon>
    </lineage>
</organism>
<feature type="transmembrane region" description="Helical" evidence="9">
    <location>
        <begin position="48"/>
        <end position="67"/>
    </location>
</feature>
<feature type="domain" description="USP" evidence="10">
    <location>
        <begin position="113"/>
        <end position="599"/>
    </location>
</feature>
<feature type="region of interest" description="Disordered" evidence="8">
    <location>
        <begin position="743"/>
        <end position="872"/>
    </location>
</feature>
<evidence type="ECO:0000256" key="1">
    <source>
        <dbReference type="ARBA" id="ARBA00000707"/>
    </source>
</evidence>
<dbReference type="GO" id="GO:0006508">
    <property type="term" value="P:proteolysis"/>
    <property type="evidence" value="ECO:0007669"/>
    <property type="project" value="UniProtKB-KW"/>
</dbReference>
<protein>
    <recommendedName>
        <fullName evidence="3">ubiquitinyl hydrolase 1</fullName>
        <ecNumber evidence="3">3.4.19.12</ecNumber>
    </recommendedName>
</protein>
<dbReference type="Gene3D" id="3.90.70.10">
    <property type="entry name" value="Cysteine proteinases"/>
    <property type="match status" value="1"/>
</dbReference>
<comment type="catalytic activity">
    <reaction evidence="1">
        <text>Thiol-dependent hydrolysis of ester, thioester, amide, peptide and isopeptide bonds formed by the C-terminal Gly of ubiquitin (a 76-residue protein attached to proteins as an intracellular targeting signal).</text>
        <dbReference type="EC" id="3.4.19.12"/>
    </reaction>
</comment>
<dbReference type="PANTHER" id="PTHR24006:SF888">
    <property type="entry name" value="UBIQUITIN CARBOXYL-TERMINAL HYDROLASE 30"/>
    <property type="match status" value="1"/>
</dbReference>
<dbReference type="InterPro" id="IPR038765">
    <property type="entry name" value="Papain-like_cys_pep_sf"/>
</dbReference>
<keyword evidence="6" id="KW-0378">Hydrolase</keyword>
<dbReference type="InterPro" id="IPR018200">
    <property type="entry name" value="USP_CS"/>
</dbReference>